<keyword evidence="2" id="KW-1185">Reference proteome</keyword>
<sequence length="112" mass="12326">MKHTTSYFTALIITATIFLNVSSVLAQEWRVFLGQGLSQENQMAQTMKKNSIKGNDWLATQTPLLKNAPIQNISPSPRPIEGLLLGSEYTQAGSWAPLPNPLGKDGFTLFSF</sequence>
<reference evidence="1 2" key="1">
    <citation type="journal article" date="2023" name="ISME J.">
        <title>Cultivation and genomic characterization of novel and ubiquitous marine nitrite-oxidizing bacteria from the Nitrospirales.</title>
        <authorList>
            <person name="Mueller A.J."/>
            <person name="Daebeler A."/>
            <person name="Herbold C.W."/>
            <person name="Kirkegaard R.H."/>
            <person name="Daims H."/>
        </authorList>
    </citation>
    <scope>NUCLEOTIDE SEQUENCE [LARGE SCALE GENOMIC DNA]</scope>
    <source>
        <strain evidence="1 2">EB</strain>
    </source>
</reference>
<proteinExistence type="predicted"/>
<organism evidence="1 2">
    <name type="scientific">Candidatus Nitronereus thalassa</name>
    <dbReference type="NCBI Taxonomy" id="3020898"/>
    <lineage>
        <taxon>Bacteria</taxon>
        <taxon>Pseudomonadati</taxon>
        <taxon>Nitrospirota</taxon>
        <taxon>Nitrospiria</taxon>
        <taxon>Nitrospirales</taxon>
        <taxon>Nitrospiraceae</taxon>
        <taxon>Candidatus Nitronereus</taxon>
    </lineage>
</organism>
<dbReference type="EMBL" id="JAQOUE010000001">
    <property type="protein sequence ID" value="MDT7043127.1"/>
    <property type="molecule type" value="Genomic_DNA"/>
</dbReference>
<dbReference type="Proteomes" id="UP001250932">
    <property type="component" value="Unassembled WGS sequence"/>
</dbReference>
<evidence type="ECO:0000313" key="1">
    <source>
        <dbReference type="EMBL" id="MDT7043127.1"/>
    </source>
</evidence>
<comment type="caution">
    <text evidence="1">The sequence shown here is derived from an EMBL/GenBank/DDBJ whole genome shotgun (WGS) entry which is preliminary data.</text>
</comment>
<name>A0ABU3K9U0_9BACT</name>
<protein>
    <submittedName>
        <fullName evidence="1">Uncharacterized protein</fullName>
    </submittedName>
</protein>
<dbReference type="RefSeq" id="WP_313833622.1">
    <property type="nucleotide sequence ID" value="NZ_JAQOUE010000001.1"/>
</dbReference>
<accession>A0ABU3K9U0</accession>
<evidence type="ECO:0000313" key="2">
    <source>
        <dbReference type="Proteomes" id="UP001250932"/>
    </source>
</evidence>
<gene>
    <name evidence="1" type="ORF">PPG34_12270</name>
</gene>